<keyword evidence="3" id="KW-1185">Reference proteome</keyword>
<dbReference type="EMBL" id="MZMZ02001712">
    <property type="protein sequence ID" value="RQM28548.1"/>
    <property type="molecule type" value="Genomic_DNA"/>
</dbReference>
<organism evidence="2 3">
    <name type="scientific">Aphanomyces astaci</name>
    <name type="common">Crayfish plague agent</name>
    <dbReference type="NCBI Taxonomy" id="112090"/>
    <lineage>
        <taxon>Eukaryota</taxon>
        <taxon>Sar</taxon>
        <taxon>Stramenopiles</taxon>
        <taxon>Oomycota</taxon>
        <taxon>Saprolegniomycetes</taxon>
        <taxon>Saprolegniales</taxon>
        <taxon>Verrucalvaceae</taxon>
        <taxon>Aphanomyces</taxon>
    </lineage>
</organism>
<feature type="region of interest" description="Disordered" evidence="1">
    <location>
        <begin position="1"/>
        <end position="21"/>
    </location>
</feature>
<feature type="region of interest" description="Disordered" evidence="1">
    <location>
        <begin position="486"/>
        <end position="554"/>
    </location>
</feature>
<accession>A0A3R7WJT7</accession>
<feature type="region of interest" description="Disordered" evidence="1">
    <location>
        <begin position="429"/>
        <end position="458"/>
    </location>
</feature>
<protein>
    <submittedName>
        <fullName evidence="2">Uncharacterized protein</fullName>
    </submittedName>
</protein>
<feature type="compositionally biased region" description="Pro residues" evidence="1">
    <location>
        <begin position="516"/>
        <end position="525"/>
    </location>
</feature>
<evidence type="ECO:0000313" key="2">
    <source>
        <dbReference type="EMBL" id="RQM28548.1"/>
    </source>
</evidence>
<evidence type="ECO:0000256" key="1">
    <source>
        <dbReference type="SAM" id="MobiDB-lite"/>
    </source>
</evidence>
<dbReference type="Proteomes" id="UP000284702">
    <property type="component" value="Unassembled WGS sequence"/>
</dbReference>
<proteinExistence type="predicted"/>
<comment type="caution">
    <text evidence="2">The sequence shown here is derived from an EMBL/GenBank/DDBJ whole genome shotgun (WGS) entry which is preliminary data.</text>
</comment>
<evidence type="ECO:0000313" key="3">
    <source>
        <dbReference type="Proteomes" id="UP000284702"/>
    </source>
</evidence>
<name>A0A3R7WJT7_APHAT</name>
<gene>
    <name evidence="2" type="ORF">B5M09_007832</name>
</gene>
<sequence length="554" mass="61998">MHHNNSQRSATSVAHTANGQDYSYSSPHVGLSMLQDTFKKIDQKLETVLDAQDAKFRSLEASLARGRSRVEAMEKQLGHLPAVTVDAVTTHVMPHLVPPSQDTISSDPSSGSFAWSDGTTRLAPETWQFPTPTCRSLWTLWFYGATSSSPPICPFRLLKLCDVRDFHSKRQLRDARLLMRHFITTAIATDTTIASEASLHDLPLDTSRSIFDRTFDLILLAHPDNLADHLHAKDPTLLPFRAVFDALPSDLKDKLTPPPNEDAPSAFTWSDGTQRVTPEGWVYPSELCKSMWLRWFLGVPEVGLGPLRCLRSGLMKIKPCRQQTSNNNVLWRKLSDVAIAHGFAESFDDLKEMLEIDLGICFDRAFDILLFHNPDGNLFGPHRVATKRPTSYVVSSIHRLLTKGTGIKRKDVPPDDDEADDGRFVELLLEPPVEPPSRRARSPPNHAPLNQNIKPTHRQNLDQYDARNEPRTGIPASSSSALVEEFHNDPAPPQHPAFVARGSGGGYSTWQHHVPFQPPPPPPSSSLPLLPTDRQVLETKYPQPPYYQYANNRQ</sequence>
<reference evidence="2" key="1">
    <citation type="submission" date="2018-07" db="EMBL/GenBank/DDBJ databases">
        <title>Annotation of Aphanomyces astaci genome assembly.</title>
        <authorList>
            <person name="Studholme D.J."/>
        </authorList>
    </citation>
    <scope>NUCLEOTIDE SEQUENCE [LARGE SCALE GENOMIC DNA]</scope>
    <source>
        <strain evidence="2">Pc</strain>
    </source>
</reference>
<dbReference type="AlphaFoldDB" id="A0A3R7WJT7"/>